<sequence length="89" mass="9583">MYGGSNFGAQSYSTPASPSPYNSNNPHPNEGKVGYDKDLAALFRATAANVTQLYKEASDIGNSAYKAGYEQCYHDICEYIIATSQTEGT</sequence>
<protein>
    <submittedName>
        <fullName evidence="2">Uncharacterized protein</fullName>
    </submittedName>
</protein>
<dbReference type="EMBL" id="JANBOH010000531">
    <property type="protein sequence ID" value="KAJ1641976.1"/>
    <property type="molecule type" value="Genomic_DNA"/>
</dbReference>
<evidence type="ECO:0000313" key="3">
    <source>
        <dbReference type="Proteomes" id="UP001145021"/>
    </source>
</evidence>
<name>A0A9W8CHG8_9FUNG</name>
<keyword evidence="3" id="KW-1185">Reference proteome</keyword>
<accession>A0A9W8CHG8</accession>
<evidence type="ECO:0000313" key="2">
    <source>
        <dbReference type="EMBL" id="KAJ1641976.1"/>
    </source>
</evidence>
<evidence type="ECO:0000256" key="1">
    <source>
        <dbReference type="SAM" id="MobiDB-lite"/>
    </source>
</evidence>
<dbReference type="AlphaFoldDB" id="A0A9W8CHG8"/>
<comment type="caution">
    <text evidence="2">The sequence shown here is derived from an EMBL/GenBank/DDBJ whole genome shotgun (WGS) entry which is preliminary data.</text>
</comment>
<proteinExistence type="predicted"/>
<feature type="compositionally biased region" description="Low complexity" evidence="1">
    <location>
        <begin position="11"/>
        <end position="28"/>
    </location>
</feature>
<feature type="region of interest" description="Disordered" evidence="1">
    <location>
        <begin position="1"/>
        <end position="33"/>
    </location>
</feature>
<reference evidence="2" key="1">
    <citation type="submission" date="2022-07" db="EMBL/GenBank/DDBJ databases">
        <title>Phylogenomic reconstructions and comparative analyses of Kickxellomycotina fungi.</title>
        <authorList>
            <person name="Reynolds N.K."/>
            <person name="Stajich J.E."/>
            <person name="Barry K."/>
            <person name="Grigoriev I.V."/>
            <person name="Crous P."/>
            <person name="Smith M.E."/>
        </authorList>
    </citation>
    <scope>NUCLEOTIDE SEQUENCE</scope>
    <source>
        <strain evidence="2">NBRC 105413</strain>
    </source>
</reference>
<organism evidence="2 3">
    <name type="scientific">Coemansia asiatica</name>
    <dbReference type="NCBI Taxonomy" id="1052880"/>
    <lineage>
        <taxon>Eukaryota</taxon>
        <taxon>Fungi</taxon>
        <taxon>Fungi incertae sedis</taxon>
        <taxon>Zoopagomycota</taxon>
        <taxon>Kickxellomycotina</taxon>
        <taxon>Kickxellomycetes</taxon>
        <taxon>Kickxellales</taxon>
        <taxon>Kickxellaceae</taxon>
        <taxon>Coemansia</taxon>
    </lineage>
</organism>
<gene>
    <name evidence="2" type="ORF">LPJ64_006131</name>
</gene>
<dbReference type="Proteomes" id="UP001145021">
    <property type="component" value="Unassembled WGS sequence"/>
</dbReference>
<feature type="non-terminal residue" evidence="2">
    <location>
        <position position="89"/>
    </location>
</feature>